<dbReference type="InterPro" id="IPR050463">
    <property type="entry name" value="Gfo/Idh/MocA_oxidrdct_glycsds"/>
</dbReference>
<accession>I0Z1M4</accession>
<protein>
    <recommendedName>
        <fullName evidence="3">GFO/IDH/MocA-like oxidoreductase domain-containing protein</fullName>
    </recommendedName>
</protein>
<evidence type="ECO:0000256" key="2">
    <source>
        <dbReference type="ARBA" id="ARBA00023002"/>
    </source>
</evidence>
<keyword evidence="2" id="KW-0560">Oxidoreductase</keyword>
<evidence type="ECO:0000313" key="4">
    <source>
        <dbReference type="EMBL" id="EIE24543.1"/>
    </source>
</evidence>
<dbReference type="EMBL" id="AGSI01000005">
    <property type="protein sequence ID" value="EIE24543.1"/>
    <property type="molecule type" value="Genomic_DNA"/>
</dbReference>
<organism evidence="4 5">
    <name type="scientific">Coccomyxa subellipsoidea (strain C-169)</name>
    <name type="common">Green microalga</name>
    <dbReference type="NCBI Taxonomy" id="574566"/>
    <lineage>
        <taxon>Eukaryota</taxon>
        <taxon>Viridiplantae</taxon>
        <taxon>Chlorophyta</taxon>
        <taxon>core chlorophytes</taxon>
        <taxon>Trebouxiophyceae</taxon>
        <taxon>Trebouxiophyceae incertae sedis</taxon>
        <taxon>Coccomyxaceae</taxon>
        <taxon>Coccomyxa</taxon>
        <taxon>Coccomyxa subellipsoidea</taxon>
    </lineage>
</organism>
<dbReference type="Gene3D" id="3.90.1410.10">
    <property type="entry name" value="set domain protein methyltransferase, domain 1"/>
    <property type="match status" value="1"/>
</dbReference>
<dbReference type="Gene3D" id="3.40.50.720">
    <property type="entry name" value="NAD(P)-binding Rossmann-like Domain"/>
    <property type="match status" value="2"/>
</dbReference>
<dbReference type="KEGG" id="csl:COCSUDRAFT_40909"/>
<dbReference type="GO" id="GO:0016491">
    <property type="term" value="F:oxidoreductase activity"/>
    <property type="evidence" value="ECO:0007669"/>
    <property type="project" value="UniProtKB-KW"/>
</dbReference>
<gene>
    <name evidence="4" type="ORF">COCSUDRAFT_40909</name>
</gene>
<proteinExistence type="inferred from homology"/>
<dbReference type="OrthoDB" id="341421at2759"/>
<dbReference type="PANTHER" id="PTHR43818">
    <property type="entry name" value="BCDNA.GH03377"/>
    <property type="match status" value="1"/>
</dbReference>
<name>I0Z1M4_COCSC</name>
<dbReference type="InterPro" id="IPR036291">
    <property type="entry name" value="NAD(P)-bd_dom_sf"/>
</dbReference>
<comment type="caution">
    <text evidence="4">The sequence shown here is derived from an EMBL/GenBank/DDBJ whole genome shotgun (WGS) entry which is preliminary data.</text>
</comment>
<dbReference type="PANTHER" id="PTHR43818:SF11">
    <property type="entry name" value="BCDNA.GH03377"/>
    <property type="match status" value="1"/>
</dbReference>
<dbReference type="RefSeq" id="XP_005649087.1">
    <property type="nucleotide sequence ID" value="XM_005649030.1"/>
</dbReference>
<sequence>MQPVSPCADIHGERLPKGQALAALGIEKDPLLLLYTMIDRHDKDSDFAPFWASLPEVFMTGLSATEEEVSMLEGTPAHTTFVEARQHIREQYRAAQPVLQALTAAYPDDITPDLVTEDKFIWACELWYSYAIEVEYVDGAVRQTLVPIAHLLNHSPWPHIVRYGRLDAATDSLRLRAFRHCAAGEQCFLSYGPLPNLKLLLFYGFALPDNPHDTVPITFEAEKNEGDVTDMLEACLKPLLDSYRGALQQCSSHASALEGFAGGVHVYLKGQLTSEEDFAEAVSRANVKMPTIAVYKDGKKVAEHVASETGTGSFQKVQDEIPGFGTEVKAPLIDGIRVAIIGTGWGVKVQVPQFRAAGLRIFALYSRDQKRASQIAAENGITHAFSDYASLLSVDTEAIKAGRNVLVDKPLCLNADEGEEILKAHQEHPNQLVIVDHELRFTPAFLRGRDHLRRGSIGTVLVVEANVLFPVPTGNFTWWADASMGGGVLGAIGSHIIDALRFLLDAEIEEVSANLKTLLKELPDEEGRPKQVTSDDYACLQFKLVPRASVQRGPAWASEDSHISAHATLASRGKARVDNQLIFSGTQGGVIISSSMGSLIVTDEAGKVIDSVRGRGNPFATTGTRALGEALQKALGPEQDMSALEPAARLEDGVAVQYVIDAAKASSLEDGKWIRAWNSNLEDSY</sequence>
<comment type="similarity">
    <text evidence="1">Belongs to the Gfo/Idh/MocA family.</text>
</comment>
<reference evidence="4 5" key="1">
    <citation type="journal article" date="2012" name="Genome Biol.">
        <title>The genome of the polar eukaryotic microalga coccomyxa subellipsoidea reveals traits of cold adaptation.</title>
        <authorList>
            <person name="Blanc G."/>
            <person name="Agarkova I."/>
            <person name="Grimwood J."/>
            <person name="Kuo A."/>
            <person name="Brueggeman A."/>
            <person name="Dunigan D."/>
            <person name="Gurnon J."/>
            <person name="Ladunga I."/>
            <person name="Lindquist E."/>
            <person name="Lucas S."/>
            <person name="Pangilinan J."/>
            <person name="Proschold T."/>
            <person name="Salamov A."/>
            <person name="Schmutz J."/>
            <person name="Weeks D."/>
            <person name="Yamada T."/>
            <person name="Claverie J.M."/>
            <person name="Grigoriev I."/>
            <person name="Van Etten J."/>
            <person name="Lomsadze A."/>
            <person name="Borodovsky M."/>
        </authorList>
    </citation>
    <scope>NUCLEOTIDE SEQUENCE [LARGE SCALE GENOMIC DNA]</scope>
    <source>
        <strain evidence="4 5">C-169</strain>
    </source>
</reference>
<dbReference type="AlphaFoldDB" id="I0Z1M4"/>
<feature type="domain" description="GFO/IDH/MocA-like oxidoreductase" evidence="3">
    <location>
        <begin position="448"/>
        <end position="557"/>
    </location>
</feature>
<evidence type="ECO:0000259" key="3">
    <source>
        <dbReference type="Pfam" id="PF22725"/>
    </source>
</evidence>
<evidence type="ECO:0000256" key="1">
    <source>
        <dbReference type="ARBA" id="ARBA00010928"/>
    </source>
</evidence>
<dbReference type="SUPFAM" id="SSF82199">
    <property type="entry name" value="SET domain"/>
    <property type="match status" value="1"/>
</dbReference>
<dbReference type="Proteomes" id="UP000007264">
    <property type="component" value="Unassembled WGS sequence"/>
</dbReference>
<dbReference type="Gene3D" id="3.30.360.10">
    <property type="entry name" value="Dihydrodipicolinate Reductase, domain 2"/>
    <property type="match status" value="1"/>
</dbReference>
<dbReference type="SUPFAM" id="SSF55347">
    <property type="entry name" value="Glyceraldehyde-3-phosphate dehydrogenase-like, C-terminal domain"/>
    <property type="match status" value="1"/>
</dbReference>
<dbReference type="Pfam" id="PF22725">
    <property type="entry name" value="GFO_IDH_MocA_C3"/>
    <property type="match status" value="1"/>
</dbReference>
<dbReference type="CDD" id="cd10527">
    <property type="entry name" value="SET_LSMT"/>
    <property type="match status" value="1"/>
</dbReference>
<evidence type="ECO:0000313" key="5">
    <source>
        <dbReference type="Proteomes" id="UP000007264"/>
    </source>
</evidence>
<dbReference type="InterPro" id="IPR055170">
    <property type="entry name" value="GFO_IDH_MocA-like_dom"/>
</dbReference>
<dbReference type="eggNOG" id="KOG2742">
    <property type="taxonomic scope" value="Eukaryota"/>
</dbReference>
<dbReference type="InterPro" id="IPR046341">
    <property type="entry name" value="SET_dom_sf"/>
</dbReference>
<keyword evidence="5" id="KW-1185">Reference proteome</keyword>
<dbReference type="SUPFAM" id="SSF51735">
    <property type="entry name" value="NAD(P)-binding Rossmann-fold domains"/>
    <property type="match status" value="1"/>
</dbReference>
<dbReference type="GeneID" id="17042545"/>